<protein>
    <submittedName>
        <fullName evidence="1">Uncharacterized protein</fullName>
    </submittedName>
</protein>
<dbReference type="EMBL" id="CP159289">
    <property type="protein sequence ID" value="XCH25957.1"/>
    <property type="molecule type" value="Genomic_DNA"/>
</dbReference>
<accession>A0AAU8FP30</accession>
<sequence length="300" mass="33765">MNYQVFIQHMTPHTFHIPVLGLGYSIDTPVKVAKYGISSVVSIVDDELIERMRIHYARRYHGDDRPISKTEPDYRSRRITAYLDLMQHVVDEEFNALKLQPFDQDSDIDRYFSLLPASSGLKHRYQKMLEMPGGPERDAEAIALRGCMTVGDIDVNIMSKVDKMNAGAGGNLPNDIDSDALAALRGFASSKLSSSVVLSAGMNPRLYSYLENFADFFPDESGNFRKKVILKVSDYRSALIQARFLAKKGIWVSEFRIESGLNCGGHAFATEGNLLGPVLEEFKSRRTEMFTEILALTNRH</sequence>
<gene>
    <name evidence="1" type="ORF">ABV298_05975</name>
</gene>
<reference evidence="1" key="1">
    <citation type="submission" date="2024-06" db="EMBL/GenBank/DDBJ databases">
        <title>Sequencing and assembly of the genome of Dyadobacter sp. strain 676, a symbiont of Cyamopsis tetragonoloba.</title>
        <authorList>
            <person name="Guro P."/>
            <person name="Sazanova A."/>
            <person name="Kuznetsova I."/>
            <person name="Belimov A."/>
            <person name="Safronova V."/>
        </authorList>
    </citation>
    <scope>NUCLEOTIDE SEQUENCE</scope>
    <source>
        <strain evidence="1">676</strain>
    </source>
</reference>
<dbReference type="AlphaFoldDB" id="A0AAU8FP30"/>
<name>A0AAU8FP30_9BACT</name>
<dbReference type="RefSeq" id="WP_353721255.1">
    <property type="nucleotide sequence ID" value="NZ_CP159289.1"/>
</dbReference>
<proteinExistence type="predicted"/>
<organism evidence="1">
    <name type="scientific">Dyadobacter sp. 676</name>
    <dbReference type="NCBI Taxonomy" id="3088362"/>
    <lineage>
        <taxon>Bacteria</taxon>
        <taxon>Pseudomonadati</taxon>
        <taxon>Bacteroidota</taxon>
        <taxon>Cytophagia</taxon>
        <taxon>Cytophagales</taxon>
        <taxon>Spirosomataceae</taxon>
        <taxon>Dyadobacter</taxon>
    </lineage>
</organism>
<evidence type="ECO:0000313" key="1">
    <source>
        <dbReference type="EMBL" id="XCH25957.1"/>
    </source>
</evidence>